<gene>
    <name evidence="2" type="ORF">SAMN06296036_110133</name>
</gene>
<reference evidence="3" key="1">
    <citation type="submission" date="2017-04" db="EMBL/GenBank/DDBJ databases">
        <authorList>
            <person name="Varghese N."/>
            <person name="Submissions S."/>
        </authorList>
    </citation>
    <scope>NUCLEOTIDE SEQUENCE [LARGE SCALE GENOMIC DNA]</scope>
    <source>
        <strain evidence="3">RKEM611</strain>
    </source>
</reference>
<dbReference type="InterPro" id="IPR036866">
    <property type="entry name" value="RibonucZ/Hydroxyglut_hydro"/>
</dbReference>
<dbReference type="AlphaFoldDB" id="A0A1Y6C3I1"/>
<protein>
    <submittedName>
        <fullName evidence="2">Phosphoribosyl 1,2-cyclic phosphodiesterase</fullName>
    </submittedName>
</protein>
<dbReference type="Gene3D" id="3.60.15.10">
    <property type="entry name" value="Ribonuclease Z/Hydroxyacylglutathione hydrolase-like"/>
    <property type="match status" value="1"/>
</dbReference>
<dbReference type="SUPFAM" id="SSF56281">
    <property type="entry name" value="Metallo-hydrolase/oxidoreductase"/>
    <property type="match status" value="1"/>
</dbReference>
<dbReference type="PANTHER" id="PTHR42663:SF4">
    <property type="entry name" value="SLL1036 PROTEIN"/>
    <property type="match status" value="1"/>
</dbReference>
<organism evidence="2 3">
    <name type="scientific">Pseudobacteriovorax antillogorgiicola</name>
    <dbReference type="NCBI Taxonomy" id="1513793"/>
    <lineage>
        <taxon>Bacteria</taxon>
        <taxon>Pseudomonadati</taxon>
        <taxon>Bdellovibrionota</taxon>
        <taxon>Oligoflexia</taxon>
        <taxon>Oligoflexales</taxon>
        <taxon>Pseudobacteriovoracaceae</taxon>
        <taxon>Pseudobacteriovorax</taxon>
    </lineage>
</organism>
<dbReference type="OrthoDB" id="5288846at2"/>
<proteinExistence type="predicted"/>
<sequence length="334" mass="38257">MKLKMWGTRGSLPRAINNQYFVNLVDHYARKAEKAGLSSISDFRNAIRDGDLGDPLVFGGNTTCNEIIYKNHRFFVDMGTGFAEAASEVMAQGRTEFTIFQTHLHWDHIMGLPFFVPIYIPGNKLTIYHVHPHAPEYIKCQFNGINFPVKWEELGADIVFKQIKMYQKLQFDSLTISAFALDHPGGSFGYRFDAEGYSLAIGVDGEYKRLTPKDLGKDHVYYTNLDLLVFDAQYEMDELASRFDWGHCSPPIGVDLALREGIRNLILTHHDPRSPEEKEFRMAQQAMVHLQKQIPAYQDTWTKLNQPEGPNIYLAYDGLEFNLSKLEPRSQLPK</sequence>
<dbReference type="RefSeq" id="WP_132320894.1">
    <property type="nucleotide sequence ID" value="NZ_FWZT01000010.1"/>
</dbReference>
<evidence type="ECO:0000313" key="2">
    <source>
        <dbReference type="EMBL" id="SMF34141.1"/>
    </source>
</evidence>
<dbReference type="Pfam" id="PF12706">
    <property type="entry name" value="Lactamase_B_2"/>
    <property type="match status" value="1"/>
</dbReference>
<keyword evidence="3" id="KW-1185">Reference proteome</keyword>
<dbReference type="EMBL" id="FWZT01000010">
    <property type="protein sequence ID" value="SMF34141.1"/>
    <property type="molecule type" value="Genomic_DNA"/>
</dbReference>
<accession>A0A1Y6C3I1</accession>
<feature type="domain" description="Metallo-beta-lactamase" evidence="1">
    <location>
        <begin position="97"/>
        <end position="270"/>
    </location>
</feature>
<evidence type="ECO:0000313" key="3">
    <source>
        <dbReference type="Proteomes" id="UP000192907"/>
    </source>
</evidence>
<name>A0A1Y6C3I1_9BACT</name>
<dbReference type="PANTHER" id="PTHR42663">
    <property type="entry name" value="HYDROLASE C777.06C-RELATED-RELATED"/>
    <property type="match status" value="1"/>
</dbReference>
<dbReference type="CDD" id="cd07715">
    <property type="entry name" value="TaR3-like_MBL-fold"/>
    <property type="match status" value="1"/>
</dbReference>
<evidence type="ECO:0000259" key="1">
    <source>
        <dbReference type="Pfam" id="PF12706"/>
    </source>
</evidence>
<dbReference type="Proteomes" id="UP000192907">
    <property type="component" value="Unassembled WGS sequence"/>
</dbReference>
<dbReference type="STRING" id="1513793.SAMN06296036_110133"/>
<dbReference type="InterPro" id="IPR001279">
    <property type="entry name" value="Metallo-B-lactamas"/>
</dbReference>